<keyword evidence="2" id="KW-1185">Reference proteome</keyword>
<reference evidence="1" key="1">
    <citation type="submission" date="2018-11" db="EMBL/GenBank/DDBJ databases">
        <authorList>
            <consortium name="Pathogen Informatics"/>
        </authorList>
    </citation>
    <scope>NUCLEOTIDE SEQUENCE</scope>
</reference>
<dbReference type="InterPro" id="IPR042427">
    <property type="entry name" value="ZFYV1"/>
</dbReference>
<dbReference type="PANTHER" id="PTHR46624">
    <property type="entry name" value="AGAP002036-PA"/>
    <property type="match status" value="1"/>
</dbReference>
<dbReference type="Proteomes" id="UP000784294">
    <property type="component" value="Unassembled WGS sequence"/>
</dbReference>
<dbReference type="GO" id="GO:0043325">
    <property type="term" value="F:phosphatidylinositol-3,4-bisphosphate binding"/>
    <property type="evidence" value="ECO:0007669"/>
    <property type="project" value="TreeGrafter"/>
</dbReference>
<accession>A0A3S5A7S6</accession>
<dbReference type="OrthoDB" id="68108at2759"/>
<dbReference type="GO" id="GO:0005545">
    <property type="term" value="F:1-phosphatidylinositol binding"/>
    <property type="evidence" value="ECO:0007669"/>
    <property type="project" value="TreeGrafter"/>
</dbReference>
<organism evidence="1 2">
    <name type="scientific">Protopolystoma xenopodis</name>
    <dbReference type="NCBI Taxonomy" id="117903"/>
    <lineage>
        <taxon>Eukaryota</taxon>
        <taxon>Metazoa</taxon>
        <taxon>Spiralia</taxon>
        <taxon>Lophotrochozoa</taxon>
        <taxon>Platyhelminthes</taxon>
        <taxon>Monogenea</taxon>
        <taxon>Polyopisthocotylea</taxon>
        <taxon>Polystomatidea</taxon>
        <taxon>Polystomatidae</taxon>
        <taxon>Protopolystoma</taxon>
    </lineage>
</organism>
<dbReference type="GO" id="GO:0032266">
    <property type="term" value="F:phosphatidylinositol-3-phosphate binding"/>
    <property type="evidence" value="ECO:0007669"/>
    <property type="project" value="TreeGrafter"/>
</dbReference>
<dbReference type="GO" id="GO:0005547">
    <property type="term" value="F:phosphatidylinositol-3,4,5-trisphosphate binding"/>
    <property type="evidence" value="ECO:0007669"/>
    <property type="project" value="TreeGrafter"/>
</dbReference>
<dbReference type="PANTHER" id="PTHR46624:SF2">
    <property type="entry name" value="SI:CH211-11N16.2-RELATED"/>
    <property type="match status" value="1"/>
</dbReference>
<dbReference type="GO" id="GO:0005811">
    <property type="term" value="C:lipid droplet"/>
    <property type="evidence" value="ECO:0007669"/>
    <property type="project" value="TreeGrafter"/>
</dbReference>
<proteinExistence type="predicted"/>
<protein>
    <submittedName>
        <fullName evidence="1">Uncharacterized protein</fullName>
    </submittedName>
</protein>
<dbReference type="EMBL" id="CAAALY010006105">
    <property type="protein sequence ID" value="VEL09343.1"/>
    <property type="molecule type" value="Genomic_DNA"/>
</dbReference>
<comment type="caution">
    <text evidence="1">The sequence shown here is derived from an EMBL/GenBank/DDBJ whole genome shotgun (WGS) entry which is preliminary data.</text>
</comment>
<evidence type="ECO:0000313" key="2">
    <source>
        <dbReference type="Proteomes" id="UP000784294"/>
    </source>
</evidence>
<evidence type="ECO:0000313" key="1">
    <source>
        <dbReference type="EMBL" id="VEL09343.1"/>
    </source>
</evidence>
<dbReference type="GO" id="GO:0140042">
    <property type="term" value="P:lipid droplet formation"/>
    <property type="evidence" value="ECO:0007669"/>
    <property type="project" value="TreeGrafter"/>
</dbReference>
<sequence>MLDPLKQLVDKLTHDNSVRAPRRLAHIFTCLAALNRRFSTDIPSDIGGITFVQEYFTCLATCLSCRTRCCLGINHISDGVPHQAMPHESSYYSAHNLANGSIEQTSGRSSAGNTATNPCIETPGCLYDSRLQNKIYYCNVSYTHFYYLIPLMGLIGLPLTSEDACIMDVMLHSSTA</sequence>
<dbReference type="AlphaFoldDB" id="A0A3S5A7S6"/>
<gene>
    <name evidence="1" type="ORF">PXEA_LOCUS2783</name>
</gene>
<name>A0A3S5A7S6_9PLAT</name>